<protein>
    <recommendedName>
        <fullName evidence="2">Poly(3-hydroxyalkanoate) polymerase subunit PhaE</fullName>
    </recommendedName>
</protein>
<evidence type="ECO:0000256" key="4">
    <source>
        <dbReference type="SAM" id="Coils"/>
    </source>
</evidence>
<dbReference type="Pfam" id="PF09712">
    <property type="entry name" value="PHA_synth_III_E"/>
    <property type="match status" value="1"/>
</dbReference>
<keyword evidence="4" id="KW-0175">Coiled coil</keyword>
<organism evidence="6 7">
    <name type="scientific">Thioalkalicoccus limnaeus</name>
    <dbReference type="NCBI Taxonomy" id="120681"/>
    <lineage>
        <taxon>Bacteria</taxon>
        <taxon>Pseudomonadati</taxon>
        <taxon>Pseudomonadota</taxon>
        <taxon>Gammaproteobacteria</taxon>
        <taxon>Chromatiales</taxon>
        <taxon>Chromatiaceae</taxon>
        <taxon>Thioalkalicoccus</taxon>
    </lineage>
</organism>
<dbReference type="InterPro" id="IPR010123">
    <property type="entry name" value="PHA_synth_III_E"/>
</dbReference>
<gene>
    <name evidence="6" type="primary">phaE</name>
    <name evidence="6" type="ORF">ABC977_15710</name>
</gene>
<evidence type="ECO:0000256" key="2">
    <source>
        <dbReference type="ARBA" id="ARBA00019066"/>
    </source>
</evidence>
<comment type="caution">
    <text evidence="6">The sequence shown here is derived from an EMBL/GenBank/DDBJ whole genome shotgun (WGS) entry which is preliminary data.</text>
</comment>
<feature type="region of interest" description="Disordered" evidence="5">
    <location>
        <begin position="325"/>
        <end position="360"/>
    </location>
</feature>
<evidence type="ECO:0000256" key="3">
    <source>
        <dbReference type="ARBA" id="ARBA00022752"/>
    </source>
</evidence>
<keyword evidence="3" id="KW-0583">PHB biosynthesis</keyword>
<evidence type="ECO:0000313" key="6">
    <source>
        <dbReference type="EMBL" id="MEY6433850.1"/>
    </source>
</evidence>
<name>A0ABV4BH38_9GAMM</name>
<feature type="compositionally biased region" description="Low complexity" evidence="5">
    <location>
        <begin position="351"/>
        <end position="360"/>
    </location>
</feature>
<evidence type="ECO:0000313" key="7">
    <source>
        <dbReference type="Proteomes" id="UP001564408"/>
    </source>
</evidence>
<accession>A0ABV4BH38</accession>
<reference evidence="6 7" key="1">
    <citation type="submission" date="2024-05" db="EMBL/GenBank/DDBJ databases">
        <title>Genome Sequence and Characterization of the New Strain Purple Sulfur Bacterium of Genus Thioalkalicoccus.</title>
        <authorList>
            <person name="Bryantseva I.A."/>
            <person name="Kyndt J.A."/>
            <person name="Imhoff J.F."/>
        </authorList>
    </citation>
    <scope>NUCLEOTIDE SEQUENCE [LARGE SCALE GENOMIC DNA]</scope>
    <source>
        <strain evidence="6 7">Um2</strain>
    </source>
</reference>
<dbReference type="Proteomes" id="UP001564408">
    <property type="component" value="Unassembled WGS sequence"/>
</dbReference>
<comment type="pathway">
    <text evidence="1">Biopolymer metabolism; poly-(R)-3-hydroxybutanoate biosynthesis.</text>
</comment>
<feature type="coiled-coil region" evidence="4">
    <location>
        <begin position="290"/>
        <end position="320"/>
    </location>
</feature>
<dbReference type="EMBL" id="JBDKXB010000030">
    <property type="protein sequence ID" value="MEY6433850.1"/>
    <property type="molecule type" value="Genomic_DNA"/>
</dbReference>
<keyword evidence="7" id="KW-1185">Reference proteome</keyword>
<evidence type="ECO:0000256" key="1">
    <source>
        <dbReference type="ARBA" id="ARBA00004683"/>
    </source>
</evidence>
<sequence>MTDTASNTSDWLEIQRKYWEGWSEIGRKAMGLDQAPTNPWFNAIDHWWQAMAPAAPNDLVRDFMQKLVDQGKSFFGLTETWTKGLPGDASGDAAQQGWNLLSRTLDDWQKAFAGGQQDSDQTLRRLMAFWEMPLDNWQRTMSSLSPMPGDLLRNMPHDQVQDSMNRFLSAPGLGYTREEQAQTQDLIKKSLEYQAALREYTGFFAQLGVKSVERMRTFLQTKGDKGEPIESGRLLYDSWVACCEQVYAEEVSTAEYARIHGQLVNAQMALKQRMSIAVDETLGAMNMPTRSELRTLQDRLQETRRQIKQQGREIAQLKRLIDDKPVEAAAAPPPMALKQAPAATTRKRATTKPTTKPTSK</sequence>
<evidence type="ECO:0000256" key="5">
    <source>
        <dbReference type="SAM" id="MobiDB-lite"/>
    </source>
</evidence>
<dbReference type="NCBIfam" id="TIGR01834">
    <property type="entry name" value="PHA_synth_III_E"/>
    <property type="match status" value="1"/>
</dbReference>
<dbReference type="RefSeq" id="WP_369668237.1">
    <property type="nucleotide sequence ID" value="NZ_JBDKXB010000030.1"/>
</dbReference>
<proteinExistence type="predicted"/>